<dbReference type="PANTHER" id="PTHR36113">
    <property type="entry name" value="LYASE, PUTATIVE-RELATED-RELATED"/>
    <property type="match status" value="1"/>
</dbReference>
<accession>A0A366UA60</accession>
<dbReference type="EMBL" id="WVTI01000014">
    <property type="protein sequence ID" value="MXS27046.1"/>
    <property type="molecule type" value="Genomic_DNA"/>
</dbReference>
<dbReference type="RefSeq" id="WP_003125943.1">
    <property type="nucleotide sequence ID" value="NZ_BSYC01000001.1"/>
</dbReference>
<sequence>MFVEHIAIWVRDLEKMAEFYETYFGAQRSEKYHNTKTGFQSYFLRFDSGSRIELTTKQHLHPGGTDTLGYTHLAMALKSQAEVDAYAQRFVSDGFPLLSGPRTTGDGYYEAVIQDPEGNLIEITVA</sequence>
<dbReference type="InterPro" id="IPR004360">
    <property type="entry name" value="Glyas_Fos-R_dOase_dom"/>
</dbReference>
<dbReference type="SUPFAM" id="SSF54593">
    <property type="entry name" value="Glyoxalase/Bleomycin resistance protein/Dihydroxybiphenyl dioxygenase"/>
    <property type="match status" value="1"/>
</dbReference>
<reference evidence="2" key="4">
    <citation type="submission" date="2023-03" db="EMBL/GenBank/DDBJ databases">
        <authorList>
            <person name="Shen W."/>
            <person name="Cai J."/>
        </authorList>
    </citation>
    <scope>NUCLEOTIDE SEQUENCE</scope>
    <source>
        <strain evidence="2">K69-2</strain>
    </source>
</reference>
<protein>
    <submittedName>
        <fullName evidence="3 5">Glyoxalase</fullName>
    </submittedName>
    <submittedName>
        <fullName evidence="2">VOC family protein</fullName>
    </submittedName>
</protein>
<evidence type="ECO:0000313" key="4">
    <source>
        <dbReference type="EMBL" id="QOG28032.1"/>
    </source>
</evidence>
<dbReference type="Gene3D" id="3.10.180.10">
    <property type="entry name" value="2,3-Dihydroxybiphenyl 1,2-Dioxygenase, domain 1"/>
    <property type="match status" value="1"/>
</dbReference>
<dbReference type="Proteomes" id="UP000516696">
    <property type="component" value="Chromosome"/>
</dbReference>
<dbReference type="Proteomes" id="UP001183682">
    <property type="component" value="Unassembled WGS sequence"/>
</dbReference>
<dbReference type="EMBL" id="CP050485">
    <property type="protein sequence ID" value="QOG28032.1"/>
    <property type="molecule type" value="Genomic_DNA"/>
</dbReference>
<evidence type="ECO:0000313" key="7">
    <source>
        <dbReference type="Proteomes" id="UP000439965"/>
    </source>
</evidence>
<dbReference type="PROSITE" id="PS51819">
    <property type="entry name" value="VOC"/>
    <property type="match status" value="1"/>
</dbReference>
<reference evidence="5 6" key="1">
    <citation type="submission" date="2018-06" db="EMBL/GenBank/DDBJ databases">
        <authorList>
            <consortium name="Pathogen Informatics"/>
            <person name="Doyle S."/>
        </authorList>
    </citation>
    <scope>NUCLEOTIDE SEQUENCE [LARGE SCALE GENOMIC DNA]</scope>
    <source>
        <strain evidence="5 6">NCTC12360</strain>
    </source>
</reference>
<reference evidence="4 8" key="3">
    <citation type="submission" date="2020-03" db="EMBL/GenBank/DDBJ databases">
        <title>Characterization of ganglioside-mimicking enterococci.</title>
        <authorList>
            <person name="Patry R.T."/>
            <person name="Nothaft H."/>
            <person name="Bridger R."/>
            <person name="Shajahan A."/>
            <person name="Huynh S."/>
            <person name="Sanchez S."/>
            <person name="Azadi P."/>
            <person name="Cooper K."/>
            <person name="Miller W.G."/>
            <person name="Parker C.T."/>
            <person name="Wells L."/>
            <person name="Szymanski C.M."/>
        </authorList>
    </citation>
    <scope>NUCLEOTIDE SEQUENCE [LARGE SCALE GENOMIC DNA]</scope>
    <source>
        <strain evidence="4 8">EGM181</strain>
    </source>
</reference>
<gene>
    <name evidence="4" type="ORF">EGM181_12550</name>
    <name evidence="3" type="ORF">GTI89_13385</name>
    <name evidence="5" type="ORF">NCTC12360_03645</name>
    <name evidence="2" type="ORF">P7E30_01820</name>
</gene>
<evidence type="ECO:0000313" key="8">
    <source>
        <dbReference type="Proteomes" id="UP000516696"/>
    </source>
</evidence>
<dbReference type="InterPro" id="IPR051332">
    <property type="entry name" value="Fosfomycin_Res_Enzymes"/>
</dbReference>
<dbReference type="EMBL" id="UFYW01000001">
    <property type="protein sequence ID" value="STD85093.1"/>
    <property type="molecule type" value="Genomic_DNA"/>
</dbReference>
<reference evidence="3 7" key="2">
    <citation type="submission" date="2019-04" db="EMBL/GenBank/DDBJ databases">
        <title>Step-wise assembly of the neonatal virome modulated by breast feeding.</title>
        <authorList>
            <person name="Liang G."/>
            <person name="Bushman F."/>
        </authorList>
    </citation>
    <scope>NUCLEOTIDE SEQUENCE [LARGE SCALE GENOMIC DNA]</scope>
    <source>
        <strain evidence="3 7">E3404</strain>
    </source>
</reference>
<evidence type="ECO:0000313" key="5">
    <source>
        <dbReference type="EMBL" id="STD85093.1"/>
    </source>
</evidence>
<dbReference type="AlphaFoldDB" id="A0A366UA60"/>
<evidence type="ECO:0000313" key="2">
    <source>
        <dbReference type="EMBL" id="MDT2688942.1"/>
    </source>
</evidence>
<evidence type="ECO:0000313" key="6">
    <source>
        <dbReference type="Proteomes" id="UP000254807"/>
    </source>
</evidence>
<dbReference type="PANTHER" id="PTHR36113:SF1">
    <property type="entry name" value="GLYOXALASE_BLEOMYCIN RESISTANCE PROTEIN_DIOXYGENASE"/>
    <property type="match status" value="1"/>
</dbReference>
<evidence type="ECO:0000259" key="1">
    <source>
        <dbReference type="PROSITE" id="PS51819"/>
    </source>
</evidence>
<keyword evidence="6" id="KW-1185">Reference proteome</keyword>
<dbReference type="InterPro" id="IPR029068">
    <property type="entry name" value="Glyas_Bleomycin-R_OHBP_Dase"/>
</dbReference>
<dbReference type="Proteomes" id="UP000439965">
    <property type="component" value="Unassembled WGS sequence"/>
</dbReference>
<feature type="domain" description="VOC" evidence="1">
    <location>
        <begin position="2"/>
        <end position="126"/>
    </location>
</feature>
<dbReference type="InterPro" id="IPR037523">
    <property type="entry name" value="VOC_core"/>
</dbReference>
<dbReference type="Pfam" id="PF00903">
    <property type="entry name" value="Glyoxalase"/>
    <property type="match status" value="1"/>
</dbReference>
<name>A0A366UA60_ENTGA</name>
<evidence type="ECO:0000313" key="3">
    <source>
        <dbReference type="EMBL" id="MXS27046.1"/>
    </source>
</evidence>
<dbReference type="Proteomes" id="UP000254807">
    <property type="component" value="Unassembled WGS sequence"/>
</dbReference>
<dbReference type="OrthoDB" id="9789012at2"/>
<dbReference type="EMBL" id="JARPZN010000001">
    <property type="protein sequence ID" value="MDT2688942.1"/>
    <property type="molecule type" value="Genomic_DNA"/>
</dbReference>
<proteinExistence type="predicted"/>
<organism evidence="3 7">
    <name type="scientific">Enterococcus gallinarum</name>
    <dbReference type="NCBI Taxonomy" id="1353"/>
    <lineage>
        <taxon>Bacteria</taxon>
        <taxon>Bacillati</taxon>
        <taxon>Bacillota</taxon>
        <taxon>Bacilli</taxon>
        <taxon>Lactobacillales</taxon>
        <taxon>Enterococcaceae</taxon>
        <taxon>Enterococcus</taxon>
    </lineage>
</organism>